<protein>
    <recommendedName>
        <fullName evidence="2">RNA 2',3'-cyclic phosphodiesterase</fullName>
        <shortName evidence="2">RNA 2',3'-CPDase</shortName>
        <ecNumber evidence="2">3.1.4.58</ecNumber>
    </recommendedName>
</protein>
<gene>
    <name evidence="4" type="primary">thpR</name>
    <name evidence="4" type="ORF">GLW05_10675</name>
</gene>
<dbReference type="PANTHER" id="PTHR35561:SF1">
    <property type="entry name" value="RNA 2',3'-CYCLIC PHOSPHODIESTERASE"/>
    <property type="match status" value="1"/>
</dbReference>
<reference evidence="4 5" key="1">
    <citation type="submission" date="2019-11" db="EMBL/GenBank/DDBJ databases">
        <title>Genome sequences of 17 halophilic strains isolated from different environments.</title>
        <authorList>
            <person name="Furrow R.E."/>
        </authorList>
    </citation>
    <scope>NUCLEOTIDE SEQUENCE [LARGE SCALE GENOMIC DNA]</scope>
    <source>
        <strain evidence="4 5">22514_16_FS</strain>
    </source>
</reference>
<sequence length="189" mass="21470">MEAHYFIGISLPREVAAHLSRWQSAMKQHANYKNWTDSDDLHITLKFLGAATEKKIKKLCNELVECGYTSTFSLNVEGFGFFGKPTSPRVIWAGVEKTNSLLLLQEKIDQVCSELGFEKETRVYKPHITLAKKWVGSSSIGPELDSMLQHQEVLGTVKVNKFTLFKIHPNQTPKYEVVQQIPLSPQNHL</sequence>
<dbReference type="PANTHER" id="PTHR35561">
    <property type="entry name" value="RNA 2',3'-CYCLIC PHOSPHODIESTERASE"/>
    <property type="match status" value="1"/>
</dbReference>
<accession>A0A6I5A0S0</accession>
<dbReference type="Gene3D" id="3.90.1140.10">
    <property type="entry name" value="Cyclic phosphodiesterase"/>
    <property type="match status" value="1"/>
</dbReference>
<dbReference type="Pfam" id="PF02834">
    <property type="entry name" value="LigT_PEase"/>
    <property type="match status" value="2"/>
</dbReference>
<keyword evidence="1 2" id="KW-0378">Hydrolase</keyword>
<comment type="catalytic activity">
    <reaction evidence="2">
        <text>a 3'-end 2',3'-cyclophospho-ribonucleotide-RNA + H2O = a 3'-end 2'-phospho-ribonucleotide-RNA + H(+)</text>
        <dbReference type="Rhea" id="RHEA:11828"/>
        <dbReference type="Rhea" id="RHEA-COMP:10464"/>
        <dbReference type="Rhea" id="RHEA-COMP:17353"/>
        <dbReference type="ChEBI" id="CHEBI:15377"/>
        <dbReference type="ChEBI" id="CHEBI:15378"/>
        <dbReference type="ChEBI" id="CHEBI:83064"/>
        <dbReference type="ChEBI" id="CHEBI:173113"/>
        <dbReference type="EC" id="3.1.4.58"/>
    </reaction>
</comment>
<feature type="active site" description="Proton acceptor" evidence="2">
    <location>
        <position position="127"/>
    </location>
</feature>
<name>A0A6I5A0S0_9BACI</name>
<feature type="domain" description="Phosphoesterase HXTX" evidence="3">
    <location>
        <begin position="98"/>
        <end position="175"/>
    </location>
</feature>
<comment type="caution">
    <text evidence="4">The sequence shown here is derived from an EMBL/GenBank/DDBJ whole genome shotgun (WGS) entry which is preliminary data.</text>
</comment>
<evidence type="ECO:0000256" key="2">
    <source>
        <dbReference type="HAMAP-Rule" id="MF_01940"/>
    </source>
</evidence>
<evidence type="ECO:0000313" key="4">
    <source>
        <dbReference type="EMBL" id="MYL34060.1"/>
    </source>
</evidence>
<organism evidence="4 5">
    <name type="scientific">Pontibacillus yanchengensis</name>
    <dbReference type="NCBI Taxonomy" id="462910"/>
    <lineage>
        <taxon>Bacteria</taxon>
        <taxon>Bacillati</taxon>
        <taxon>Bacillota</taxon>
        <taxon>Bacilli</taxon>
        <taxon>Bacillales</taxon>
        <taxon>Bacillaceae</taxon>
        <taxon>Pontibacillus</taxon>
    </lineage>
</organism>
<evidence type="ECO:0000256" key="1">
    <source>
        <dbReference type="ARBA" id="ARBA00022801"/>
    </source>
</evidence>
<dbReference type="Proteomes" id="UP000468638">
    <property type="component" value="Unassembled WGS sequence"/>
</dbReference>
<evidence type="ECO:0000259" key="3">
    <source>
        <dbReference type="Pfam" id="PF02834"/>
    </source>
</evidence>
<proteinExistence type="inferred from homology"/>
<feature type="short sequence motif" description="HXTX 2" evidence="2">
    <location>
        <begin position="127"/>
        <end position="130"/>
    </location>
</feature>
<feature type="short sequence motif" description="HXTX 1" evidence="2">
    <location>
        <begin position="42"/>
        <end position="45"/>
    </location>
</feature>
<dbReference type="AlphaFoldDB" id="A0A6I5A0S0"/>
<evidence type="ECO:0000313" key="5">
    <source>
        <dbReference type="Proteomes" id="UP000468638"/>
    </source>
</evidence>
<dbReference type="InterPro" id="IPR014051">
    <property type="entry name" value="Phosphoesterase_HXTX"/>
</dbReference>
<dbReference type="SUPFAM" id="SSF55144">
    <property type="entry name" value="LigT-like"/>
    <property type="match status" value="1"/>
</dbReference>
<dbReference type="EC" id="3.1.4.58" evidence="2"/>
<comment type="function">
    <text evidence="2">Hydrolyzes RNA 2',3'-cyclic phosphodiester to an RNA 2'-phosphomonoester.</text>
</comment>
<feature type="domain" description="Phosphoesterase HXTX" evidence="3">
    <location>
        <begin position="9"/>
        <end position="92"/>
    </location>
</feature>
<dbReference type="EMBL" id="WMEQ01000007">
    <property type="protein sequence ID" value="MYL34060.1"/>
    <property type="molecule type" value="Genomic_DNA"/>
</dbReference>
<dbReference type="HAMAP" id="MF_01940">
    <property type="entry name" value="RNA_CPDase"/>
    <property type="match status" value="1"/>
</dbReference>
<feature type="active site" description="Proton donor" evidence="2">
    <location>
        <position position="42"/>
    </location>
</feature>
<dbReference type="GO" id="GO:0008664">
    <property type="term" value="F:RNA 2',3'-cyclic 3'-phosphodiesterase activity"/>
    <property type="evidence" value="ECO:0007669"/>
    <property type="project" value="UniProtKB-EC"/>
</dbReference>
<comment type="similarity">
    <text evidence="2">Belongs to the 2H phosphoesterase superfamily. ThpR family.</text>
</comment>
<dbReference type="RefSeq" id="WP_160909691.1">
    <property type="nucleotide sequence ID" value="NZ_WMEQ01000007.1"/>
</dbReference>
<dbReference type="OrthoDB" id="9789350at2"/>
<dbReference type="GO" id="GO:0004113">
    <property type="term" value="F:2',3'-cyclic-nucleotide 3'-phosphodiesterase activity"/>
    <property type="evidence" value="ECO:0007669"/>
    <property type="project" value="InterPro"/>
</dbReference>
<dbReference type="InterPro" id="IPR004175">
    <property type="entry name" value="RNA_CPDase"/>
</dbReference>
<dbReference type="NCBIfam" id="TIGR02258">
    <property type="entry name" value="2_5_ligase"/>
    <property type="match status" value="1"/>
</dbReference>
<dbReference type="InterPro" id="IPR009097">
    <property type="entry name" value="Cyclic_Pdiesterase"/>
</dbReference>